<keyword evidence="2 3" id="KW-0560">Oxidoreductase</keyword>
<dbReference type="Pfam" id="PF00171">
    <property type="entry name" value="Aldedh"/>
    <property type="match status" value="1"/>
</dbReference>
<dbReference type="InterPro" id="IPR012394">
    <property type="entry name" value="Aldehyde_DH_NAD(P)"/>
</dbReference>
<dbReference type="InterPro" id="IPR016163">
    <property type="entry name" value="Ald_DH_C"/>
</dbReference>
<dbReference type="FunFam" id="3.40.309.10:FF:000004">
    <property type="entry name" value="Succinate-semialdehyde dehydrogenase I"/>
    <property type="match status" value="1"/>
</dbReference>
<feature type="active site" evidence="4">
    <location>
        <position position="248"/>
    </location>
</feature>
<comment type="similarity">
    <text evidence="1 3">Belongs to the aldehyde dehydrogenase family.</text>
</comment>
<dbReference type="NCBIfam" id="TIGR01780">
    <property type="entry name" value="SSADH"/>
    <property type="match status" value="1"/>
</dbReference>
<dbReference type="AlphaFoldDB" id="A0AAW9A5N3"/>
<dbReference type="PANTHER" id="PTHR43353">
    <property type="entry name" value="SUCCINATE-SEMIALDEHYDE DEHYDROGENASE, MITOCHONDRIAL"/>
    <property type="match status" value="1"/>
</dbReference>
<dbReference type="GO" id="GO:0006081">
    <property type="term" value="P:aldehyde metabolic process"/>
    <property type="evidence" value="ECO:0007669"/>
    <property type="project" value="InterPro"/>
</dbReference>
<comment type="caution">
    <text evidence="6">The sequence shown here is derived from an EMBL/GenBank/DDBJ whole genome shotgun (WGS) entry which is preliminary data.</text>
</comment>
<dbReference type="SUPFAM" id="SSF53720">
    <property type="entry name" value="ALDH-like"/>
    <property type="match status" value="1"/>
</dbReference>
<feature type="domain" description="Aldehyde dehydrogenase" evidence="5">
    <location>
        <begin position="19"/>
        <end position="469"/>
    </location>
</feature>
<dbReference type="Proteomes" id="UP001271648">
    <property type="component" value="Unassembled WGS sequence"/>
</dbReference>
<dbReference type="PANTHER" id="PTHR43353:SF5">
    <property type="entry name" value="SUCCINATE-SEMIALDEHYDE DEHYDROGENASE, MITOCHONDRIAL"/>
    <property type="match status" value="1"/>
</dbReference>
<evidence type="ECO:0000256" key="2">
    <source>
        <dbReference type="ARBA" id="ARBA00023002"/>
    </source>
</evidence>
<organism evidence="6 7">
    <name type="scientific">Sporosarcina thermotolerans</name>
    <dbReference type="NCBI Taxonomy" id="633404"/>
    <lineage>
        <taxon>Bacteria</taxon>
        <taxon>Bacillati</taxon>
        <taxon>Bacillota</taxon>
        <taxon>Bacilli</taxon>
        <taxon>Bacillales</taxon>
        <taxon>Caryophanaceae</taxon>
        <taxon>Sporosarcina</taxon>
    </lineage>
</organism>
<protein>
    <recommendedName>
        <fullName evidence="3">Aldehyde dehydrogenase</fullName>
    </recommendedName>
</protein>
<keyword evidence="7" id="KW-1185">Reference proteome</keyword>
<dbReference type="InterPro" id="IPR016162">
    <property type="entry name" value="Ald_DH_N"/>
</dbReference>
<dbReference type="PIRSF" id="PIRSF036492">
    <property type="entry name" value="ALDH"/>
    <property type="match status" value="1"/>
</dbReference>
<gene>
    <name evidence="6" type="ORF">QTL97_00245</name>
</gene>
<dbReference type="EMBL" id="JAUBDJ010000001">
    <property type="protein sequence ID" value="MDW0115369.1"/>
    <property type="molecule type" value="Genomic_DNA"/>
</dbReference>
<dbReference type="InterPro" id="IPR010102">
    <property type="entry name" value="Succ_semiAld_DH"/>
</dbReference>
<dbReference type="FunFam" id="3.40.605.10:FF:000005">
    <property type="entry name" value="Succinate-semialdehyde dehydrogenase I"/>
    <property type="match status" value="1"/>
</dbReference>
<dbReference type="RefSeq" id="WP_317939959.1">
    <property type="nucleotide sequence ID" value="NZ_JAUBDJ010000001.1"/>
</dbReference>
<evidence type="ECO:0000256" key="3">
    <source>
        <dbReference type="PIRNR" id="PIRNR036492"/>
    </source>
</evidence>
<dbReference type="InterPro" id="IPR050740">
    <property type="entry name" value="Aldehyde_DH_Superfamily"/>
</dbReference>
<sequence>MSTSFSMLINGKETGGDRPSIEVVNPATGKTIATVPDGGAEEARLAVDAATDAFQKWSMLSAYERSSYLVKWHVLINENLEDLAQTMTEEQGKPLAEARGEMNYANGFISWYAEEAKRIYGETIPASGAGKRIFIHKQPVGVTAVITPWNFPAAMITRKVGPALAAGCTVVIKPAEQTPLTAIKLAQLAMEAGIPDGVINVVTGDAKAIGETWLQDQRVRKLTFTGSTEVGKLLMRGAADTVKKISLELGGHAPAIVMDDCDLDKAVEGVVAAKFRNAGQTCVCANRIYVHETIVDEFSERLAERVKQLKVGNGKEEGVTIGPLIDENAIQKVQRHVDDAVKKGAKVVAGGKRQNGLFYEPTILTGVNDEMICMKEETFGPVTPITTFSSEEEVIARANDSIYGLAAYVFTENLSRGIRMSEKLEYGIVGLNDGLPSTPQAPFGGFKQSGLGREGGHYGLDEYIEVKYISVGL</sequence>
<reference evidence="6 7" key="1">
    <citation type="submission" date="2023-06" db="EMBL/GenBank/DDBJ databases">
        <title>Sporosarcina sp. nov., isolated from Korean traditional fermented seafood 'Jeotgal'.</title>
        <authorList>
            <person name="Yang A.I."/>
            <person name="Shin N.-R."/>
        </authorList>
    </citation>
    <scope>NUCLEOTIDE SEQUENCE [LARGE SCALE GENOMIC DNA]</scope>
    <source>
        <strain evidence="6 7">KCTC43456</strain>
    </source>
</reference>
<evidence type="ECO:0000256" key="4">
    <source>
        <dbReference type="PIRSR" id="PIRSR036492-1"/>
    </source>
</evidence>
<dbReference type="GO" id="GO:0009450">
    <property type="term" value="P:gamma-aminobutyric acid catabolic process"/>
    <property type="evidence" value="ECO:0007669"/>
    <property type="project" value="InterPro"/>
</dbReference>
<evidence type="ECO:0000259" key="5">
    <source>
        <dbReference type="Pfam" id="PF00171"/>
    </source>
</evidence>
<name>A0AAW9A5N3_9BACL</name>
<dbReference type="GO" id="GO:0004777">
    <property type="term" value="F:succinate-semialdehyde dehydrogenase (NAD+) activity"/>
    <property type="evidence" value="ECO:0007669"/>
    <property type="project" value="TreeGrafter"/>
</dbReference>
<feature type="active site" evidence="4">
    <location>
        <position position="282"/>
    </location>
</feature>
<dbReference type="Gene3D" id="3.40.309.10">
    <property type="entry name" value="Aldehyde Dehydrogenase, Chain A, domain 2"/>
    <property type="match status" value="1"/>
</dbReference>
<proteinExistence type="inferred from homology"/>
<dbReference type="InterPro" id="IPR016161">
    <property type="entry name" value="Ald_DH/histidinol_DH"/>
</dbReference>
<dbReference type="PROSITE" id="PS00070">
    <property type="entry name" value="ALDEHYDE_DEHYDR_CYS"/>
    <property type="match status" value="1"/>
</dbReference>
<dbReference type="Gene3D" id="3.40.605.10">
    <property type="entry name" value="Aldehyde Dehydrogenase, Chain A, domain 1"/>
    <property type="match status" value="1"/>
</dbReference>
<evidence type="ECO:0000313" key="7">
    <source>
        <dbReference type="Proteomes" id="UP001271648"/>
    </source>
</evidence>
<evidence type="ECO:0000256" key="1">
    <source>
        <dbReference type="ARBA" id="ARBA00009986"/>
    </source>
</evidence>
<evidence type="ECO:0000313" key="6">
    <source>
        <dbReference type="EMBL" id="MDW0115369.1"/>
    </source>
</evidence>
<dbReference type="CDD" id="cd07103">
    <property type="entry name" value="ALDH_F5_SSADH_GabD"/>
    <property type="match status" value="1"/>
</dbReference>
<dbReference type="InterPro" id="IPR015590">
    <property type="entry name" value="Aldehyde_DH_dom"/>
</dbReference>
<dbReference type="InterPro" id="IPR016160">
    <property type="entry name" value="Ald_DH_CS_CYS"/>
</dbReference>
<accession>A0AAW9A5N3</accession>
<dbReference type="FunFam" id="3.40.605.10:FF:000026">
    <property type="entry name" value="Aldehyde dehydrogenase, putative"/>
    <property type="match status" value="1"/>
</dbReference>